<organism evidence="1 2">
    <name type="scientific">Spirosoma fluviale</name>
    <dbReference type="NCBI Taxonomy" id="1597977"/>
    <lineage>
        <taxon>Bacteria</taxon>
        <taxon>Pseudomonadati</taxon>
        <taxon>Bacteroidota</taxon>
        <taxon>Cytophagia</taxon>
        <taxon>Cytophagales</taxon>
        <taxon>Cytophagaceae</taxon>
        <taxon>Spirosoma</taxon>
    </lineage>
</organism>
<dbReference type="AlphaFoldDB" id="A0A286G990"/>
<keyword evidence="2" id="KW-1185">Reference proteome</keyword>
<name>A0A286G990_9BACT</name>
<reference evidence="2" key="1">
    <citation type="submission" date="2017-09" db="EMBL/GenBank/DDBJ databases">
        <authorList>
            <person name="Varghese N."/>
            <person name="Submissions S."/>
        </authorList>
    </citation>
    <scope>NUCLEOTIDE SEQUENCE [LARGE SCALE GENOMIC DNA]</scope>
    <source>
        <strain evidence="2">DSM 29961</strain>
    </source>
</reference>
<protein>
    <submittedName>
        <fullName evidence="1">Uncharacterized protein</fullName>
    </submittedName>
</protein>
<accession>A0A286G990</accession>
<proteinExistence type="predicted"/>
<evidence type="ECO:0000313" key="2">
    <source>
        <dbReference type="Proteomes" id="UP000219452"/>
    </source>
</evidence>
<evidence type="ECO:0000313" key="1">
    <source>
        <dbReference type="EMBL" id="SOD92123.1"/>
    </source>
</evidence>
<dbReference type="Proteomes" id="UP000219452">
    <property type="component" value="Unassembled WGS sequence"/>
</dbReference>
<gene>
    <name evidence="1" type="ORF">SAMN06269250_3812</name>
</gene>
<sequence>MQLLVRDWTSQEGAFLRDTDFLLSVKWLTVGAAPGLPLATVVQFVAYGGVA</sequence>
<dbReference type="EMBL" id="OCNH01000003">
    <property type="protein sequence ID" value="SOD92123.1"/>
    <property type="molecule type" value="Genomic_DNA"/>
</dbReference>